<dbReference type="InterPro" id="IPR039503">
    <property type="entry name" value="BARD1_Znf-RING"/>
</dbReference>
<feature type="repeat" description="ANK" evidence="6">
    <location>
        <begin position="443"/>
        <end position="475"/>
    </location>
</feature>
<dbReference type="KEGG" id="pvt:110081899"/>
<reference evidence="11" key="1">
    <citation type="submission" date="2025-05" db="UniProtKB">
        <authorList>
            <consortium name="RefSeq"/>
        </authorList>
    </citation>
    <scope>NUCLEOTIDE SEQUENCE [LARGE SCALE GENOMIC DNA]</scope>
</reference>
<reference evidence="12" key="2">
    <citation type="submission" date="2025-08" db="UniProtKB">
        <authorList>
            <consortium name="RefSeq"/>
        </authorList>
    </citation>
    <scope>IDENTIFICATION</scope>
</reference>
<dbReference type="SMART" id="SM00248">
    <property type="entry name" value="ANK"/>
    <property type="match status" value="3"/>
</dbReference>
<feature type="compositionally biased region" description="Polar residues" evidence="8">
    <location>
        <begin position="278"/>
        <end position="293"/>
    </location>
</feature>
<evidence type="ECO:0000259" key="9">
    <source>
        <dbReference type="PROSITE" id="PS50089"/>
    </source>
</evidence>
<feature type="repeat" description="ANK" evidence="6">
    <location>
        <begin position="509"/>
        <end position="541"/>
    </location>
</feature>
<dbReference type="PROSITE" id="PS50089">
    <property type="entry name" value="ZF_RING_2"/>
    <property type="match status" value="1"/>
</dbReference>
<feature type="repeat" description="ANK" evidence="6">
    <location>
        <begin position="476"/>
        <end position="508"/>
    </location>
</feature>
<dbReference type="GO" id="GO:0085020">
    <property type="term" value="P:protein K6-linked ubiquitination"/>
    <property type="evidence" value="ECO:0007669"/>
    <property type="project" value="TreeGrafter"/>
</dbReference>
<dbReference type="RefSeq" id="XP_020654695.2">
    <property type="nucleotide sequence ID" value="XM_020799036.2"/>
</dbReference>
<evidence type="ECO:0000259" key="10">
    <source>
        <dbReference type="PROSITE" id="PS50172"/>
    </source>
</evidence>
<feature type="compositionally biased region" description="Polar residues" evidence="8">
    <location>
        <begin position="238"/>
        <end position="256"/>
    </location>
</feature>
<evidence type="ECO:0000313" key="11">
    <source>
        <dbReference type="Proteomes" id="UP001652642"/>
    </source>
</evidence>
<dbReference type="PROSITE" id="PS50172">
    <property type="entry name" value="BRCT"/>
    <property type="match status" value="2"/>
</dbReference>
<keyword evidence="2" id="KW-0677">Repeat</keyword>
<evidence type="ECO:0000256" key="3">
    <source>
        <dbReference type="ARBA" id="ARBA00022771"/>
    </source>
</evidence>
<evidence type="ECO:0000256" key="4">
    <source>
        <dbReference type="ARBA" id="ARBA00022833"/>
    </source>
</evidence>
<dbReference type="SUPFAM" id="SSF52113">
    <property type="entry name" value="BRCT domain"/>
    <property type="match status" value="2"/>
</dbReference>
<keyword evidence="11" id="KW-1185">Reference proteome</keyword>
<proteinExistence type="predicted"/>
<keyword evidence="1" id="KW-0479">Metal-binding</keyword>
<dbReference type="CDD" id="cd17720">
    <property type="entry name" value="BRCT_Bard1_rpt2"/>
    <property type="match status" value="1"/>
</dbReference>
<name>A0A6J0U671_9SAUR</name>
<keyword evidence="5 6" id="KW-0040">ANK repeat</keyword>
<feature type="domain" description="BRCT" evidence="10">
    <location>
        <begin position="578"/>
        <end position="670"/>
    </location>
</feature>
<keyword evidence="3 7" id="KW-0863">Zinc-finger</keyword>
<feature type="domain" description="RING-type" evidence="9">
    <location>
        <begin position="46"/>
        <end position="83"/>
    </location>
</feature>
<dbReference type="Pfam" id="PF14835">
    <property type="entry name" value="zf-RING_6"/>
    <property type="match status" value="1"/>
</dbReference>
<keyword evidence="4" id="KW-0862">Zinc</keyword>
<evidence type="ECO:0000256" key="1">
    <source>
        <dbReference type="ARBA" id="ARBA00022723"/>
    </source>
</evidence>
<evidence type="ECO:0000256" key="8">
    <source>
        <dbReference type="SAM" id="MobiDB-lite"/>
    </source>
</evidence>
<evidence type="ECO:0000256" key="2">
    <source>
        <dbReference type="ARBA" id="ARBA00022737"/>
    </source>
</evidence>
<dbReference type="GO" id="GO:0004842">
    <property type="term" value="F:ubiquitin-protein transferase activity"/>
    <property type="evidence" value="ECO:0007669"/>
    <property type="project" value="TreeGrafter"/>
</dbReference>
<dbReference type="GO" id="GO:0070531">
    <property type="term" value="C:BRCA1-A complex"/>
    <property type="evidence" value="ECO:0007669"/>
    <property type="project" value="TreeGrafter"/>
</dbReference>
<dbReference type="PRINTS" id="PR01415">
    <property type="entry name" value="ANKYRIN"/>
</dbReference>
<dbReference type="PANTHER" id="PTHR24171:SF8">
    <property type="entry name" value="BRCA1-ASSOCIATED RING DOMAIN PROTEIN 1"/>
    <property type="match status" value="1"/>
</dbReference>
<dbReference type="GeneID" id="110081899"/>
<dbReference type="InterPro" id="IPR036770">
    <property type="entry name" value="Ankyrin_rpt-contain_sf"/>
</dbReference>
<feature type="domain" description="BRCT" evidence="10">
    <location>
        <begin position="684"/>
        <end position="794"/>
    </location>
</feature>
<dbReference type="SUPFAM" id="SSF48403">
    <property type="entry name" value="Ankyrin repeat"/>
    <property type="match status" value="1"/>
</dbReference>
<feature type="compositionally biased region" description="Basic residues" evidence="8">
    <location>
        <begin position="202"/>
        <end position="212"/>
    </location>
</feature>
<evidence type="ECO:0000313" key="12">
    <source>
        <dbReference type="RefSeq" id="XP_020654695.2"/>
    </source>
</evidence>
<dbReference type="InterPro" id="IPR036420">
    <property type="entry name" value="BRCT_dom_sf"/>
</dbReference>
<dbReference type="SUPFAM" id="SSF57850">
    <property type="entry name" value="RING/U-box"/>
    <property type="match status" value="1"/>
</dbReference>
<dbReference type="PROSITE" id="PS00518">
    <property type="entry name" value="ZF_RING_1"/>
    <property type="match status" value="1"/>
</dbReference>
<dbReference type="InParanoid" id="A0A6J0U671"/>
<dbReference type="Pfam" id="PF00533">
    <property type="entry name" value="BRCT"/>
    <property type="match status" value="1"/>
</dbReference>
<feature type="region of interest" description="Disordered" evidence="8">
    <location>
        <begin position="154"/>
        <end position="212"/>
    </location>
</feature>
<dbReference type="InterPro" id="IPR001841">
    <property type="entry name" value="Znf_RING"/>
</dbReference>
<dbReference type="Proteomes" id="UP001652642">
    <property type="component" value="Chromosome 1"/>
</dbReference>
<dbReference type="GO" id="GO:0031436">
    <property type="term" value="C:BRCA1-BARD1 complex"/>
    <property type="evidence" value="ECO:0007669"/>
    <property type="project" value="TreeGrafter"/>
</dbReference>
<accession>A0A6J0U671</accession>
<dbReference type="AlphaFoldDB" id="A0A6J0U671"/>
<dbReference type="InterPro" id="IPR013083">
    <property type="entry name" value="Znf_RING/FYVE/PHD"/>
</dbReference>
<protein>
    <submittedName>
        <fullName evidence="12">BRCA1-associated RING domain protein 1</fullName>
    </submittedName>
</protein>
<evidence type="ECO:0000256" key="5">
    <source>
        <dbReference type="ARBA" id="ARBA00023043"/>
    </source>
</evidence>
<dbReference type="InterPro" id="IPR001357">
    <property type="entry name" value="BRCT_dom"/>
</dbReference>
<dbReference type="PROSITE" id="PS50088">
    <property type="entry name" value="ANK_REPEAT"/>
    <property type="match status" value="3"/>
</dbReference>
<dbReference type="InterPro" id="IPR002110">
    <property type="entry name" value="Ankyrin_rpt"/>
</dbReference>
<dbReference type="SMART" id="SM00292">
    <property type="entry name" value="BRCT"/>
    <property type="match status" value="2"/>
</dbReference>
<dbReference type="Gene3D" id="1.25.40.20">
    <property type="entry name" value="Ankyrin repeat-containing domain"/>
    <property type="match status" value="1"/>
</dbReference>
<evidence type="ECO:0000256" key="7">
    <source>
        <dbReference type="PROSITE-ProRule" id="PRU00175"/>
    </source>
</evidence>
<dbReference type="Gene3D" id="3.40.50.10190">
    <property type="entry name" value="BRCT domain"/>
    <property type="match status" value="2"/>
</dbReference>
<dbReference type="CTD" id="580"/>
<dbReference type="CDD" id="cd17734">
    <property type="entry name" value="BRCT_Bard1_rpt1"/>
    <property type="match status" value="1"/>
</dbReference>
<dbReference type="InterPro" id="IPR017907">
    <property type="entry name" value="Znf_RING_CS"/>
</dbReference>
<feature type="region of interest" description="Disordered" evidence="8">
    <location>
        <begin position="226"/>
        <end position="305"/>
    </location>
</feature>
<feature type="region of interest" description="Disordered" evidence="8">
    <location>
        <begin position="1"/>
        <end position="28"/>
    </location>
</feature>
<dbReference type="Pfam" id="PF16589">
    <property type="entry name" value="BRCT_2"/>
    <property type="match status" value="1"/>
</dbReference>
<dbReference type="GO" id="GO:0008270">
    <property type="term" value="F:zinc ion binding"/>
    <property type="evidence" value="ECO:0007669"/>
    <property type="project" value="UniProtKB-KW"/>
</dbReference>
<dbReference type="Gene3D" id="3.30.40.10">
    <property type="entry name" value="Zinc/RING finger domain, C3HC4 (zinc finger)"/>
    <property type="match status" value="1"/>
</dbReference>
<evidence type="ECO:0000256" key="6">
    <source>
        <dbReference type="PROSITE-ProRule" id="PRU00023"/>
    </source>
</evidence>
<dbReference type="PROSITE" id="PS50297">
    <property type="entry name" value="ANK_REP_REGION"/>
    <property type="match status" value="3"/>
</dbReference>
<dbReference type="OrthoDB" id="2384350at2759"/>
<sequence length="794" mass="87770">MRPAALRHRSGNEPAGKMAQRNPPEAGAPWQETRAALGRLAESLSCSRCSDILKKPVNIGGCEHVFCLTCIGDCIGTACPVCHMPAMVQDLKVNRQLDNIIKIYSKLQSLQGRDFSGSGDNLCAPQEVTCESGTVKKEIKMWFSPRSRKMRFTLKKKSERAEQPVTPKVVTNKDSQPHDPSSVYDFVSSPPSQGPFKEGRKALPKCKRKLKKRTLRDINQQWGLLEGRQKNISRRGKSSPNETKETSVSFCSQTVVIPSPDPQSPPMHKPIMGEGDVQNANEPSTGGSSTSVKYTGRKSSDNLSGTCGADVESLTSEQCLPSEWETPWLKRSRLLTGSPTSFSKHLRRKEHSSCRRMSLVKGSPRQSSEHVLGKTSPTFDCVKSTPIVSTTFTLRSAGNYSGSNKVVPETPPGTNNPTQRAIQEVQLFSKKSPNNLSAKRNHKGETLLHIASIEGNLSTVEHLLKSGADPNVQDYAGWTPLHEACNHGHKEVAELLLQHGALLNAPGYQNDLPLHDAVKNGHTSVVELLLLHGASRDAVNIFGHKPVDYAETEKMKSLLMLSVNNESSTLTQCAEHINLNNPRDGPVVLLGSGLDPFKQQLLSKLAVVLKARLCTEFNSTVTHIIIPDPPMRSTMKCLLAVLAGSWILTFKWVEACLQSGAREQEEKYEVNGGPQRGRRNKEQLLPKLFDGCYFYFLGMFKEHNKDDLKELVKAGGGQILMRKPKSDNDVTQTINTVAYHAEITSDQSFCTVYIIYDGSSSYKPEKIRQGKVWEVPTKWLIDCVTSFQLLPVKQ</sequence>
<organism evidence="11 12">
    <name type="scientific">Pogona vitticeps</name>
    <name type="common">central bearded dragon</name>
    <dbReference type="NCBI Taxonomy" id="103695"/>
    <lineage>
        <taxon>Eukaryota</taxon>
        <taxon>Metazoa</taxon>
        <taxon>Chordata</taxon>
        <taxon>Craniata</taxon>
        <taxon>Vertebrata</taxon>
        <taxon>Euteleostomi</taxon>
        <taxon>Lepidosauria</taxon>
        <taxon>Squamata</taxon>
        <taxon>Bifurcata</taxon>
        <taxon>Unidentata</taxon>
        <taxon>Episquamata</taxon>
        <taxon>Toxicofera</taxon>
        <taxon>Iguania</taxon>
        <taxon>Acrodonta</taxon>
        <taxon>Agamidae</taxon>
        <taxon>Amphibolurinae</taxon>
        <taxon>Pogona</taxon>
    </lineage>
</organism>
<feature type="region of interest" description="Disordered" evidence="8">
    <location>
        <begin position="340"/>
        <end position="372"/>
    </location>
</feature>
<dbReference type="Pfam" id="PF12796">
    <property type="entry name" value="Ank_2"/>
    <property type="match status" value="1"/>
</dbReference>
<feature type="compositionally biased region" description="Pro residues" evidence="8">
    <location>
        <begin position="259"/>
        <end position="268"/>
    </location>
</feature>
<gene>
    <name evidence="12" type="primary">BARD1</name>
</gene>
<dbReference type="PANTHER" id="PTHR24171">
    <property type="entry name" value="ANKYRIN REPEAT DOMAIN-CONTAINING PROTEIN 39-RELATED"/>
    <property type="match status" value="1"/>
</dbReference>